<keyword evidence="10" id="KW-0472">Membrane</keyword>
<keyword evidence="12" id="KW-0645">Protease</keyword>
<comment type="caution">
    <text evidence="12">The sequence shown here is derived from an EMBL/GenBank/DDBJ whole genome shotgun (WGS) entry which is preliminary data.</text>
</comment>
<keyword evidence="10" id="KW-0812">Transmembrane</keyword>
<evidence type="ECO:0000256" key="6">
    <source>
        <dbReference type="ARBA" id="ARBA00023316"/>
    </source>
</evidence>
<dbReference type="GO" id="GO:0006508">
    <property type="term" value="P:proteolysis"/>
    <property type="evidence" value="ECO:0007669"/>
    <property type="project" value="InterPro"/>
</dbReference>
<evidence type="ECO:0000313" key="12">
    <source>
        <dbReference type="EMBL" id="KMY32280.1"/>
    </source>
</evidence>
<dbReference type="GeneID" id="96598402"/>
<dbReference type="GO" id="GO:0009002">
    <property type="term" value="F:serine-type D-Ala-D-Ala carboxypeptidase activity"/>
    <property type="evidence" value="ECO:0007669"/>
    <property type="project" value="InterPro"/>
</dbReference>
<dbReference type="EMBL" id="LFXJ01000005">
    <property type="protein sequence ID" value="KMY32280.1"/>
    <property type="molecule type" value="Genomic_DNA"/>
</dbReference>
<dbReference type="Proteomes" id="UP000037326">
    <property type="component" value="Unassembled WGS sequence"/>
</dbReference>
<evidence type="ECO:0000256" key="8">
    <source>
        <dbReference type="PIRSR" id="PIRSR618044-2"/>
    </source>
</evidence>
<accession>A0A0K9FCT2</accession>
<evidence type="ECO:0000256" key="5">
    <source>
        <dbReference type="ARBA" id="ARBA00022984"/>
    </source>
</evidence>
<dbReference type="AlphaFoldDB" id="A0A0K9FCT2"/>
<dbReference type="PRINTS" id="PR00725">
    <property type="entry name" value="DADACBPTASE1"/>
</dbReference>
<reference evidence="13" key="1">
    <citation type="submission" date="2015-07" db="EMBL/GenBank/DDBJ databases">
        <authorList>
            <consortium name="Consortium for Microbial Forensics and Genomics (microFORGE)"/>
            <person name="Knight B.M."/>
            <person name="Roberts D.P."/>
            <person name="Lin D."/>
            <person name="Hari K."/>
            <person name="Fletcher J."/>
            <person name="Melcher U."/>
            <person name="Blagden T."/>
            <person name="Winegar R.A."/>
        </authorList>
    </citation>
    <scope>NUCLEOTIDE SEQUENCE [LARGE SCALE GENOMIC DNA]</scope>
    <source>
        <strain evidence="13">DSM 23493</strain>
    </source>
</reference>
<keyword evidence="2" id="KW-0732">Signal</keyword>
<evidence type="ECO:0000313" key="13">
    <source>
        <dbReference type="Proteomes" id="UP000037326"/>
    </source>
</evidence>
<dbReference type="PATRIC" id="fig|582475.4.peg.1361"/>
<feature type="active site" description="Acyl-ester intermediate" evidence="7">
    <location>
        <position position="84"/>
    </location>
</feature>
<keyword evidence="3" id="KW-0378">Hydrolase</keyword>
<gene>
    <name evidence="12" type="ORF">ACZ11_09035</name>
</gene>
<feature type="active site" evidence="7">
    <location>
        <position position="144"/>
    </location>
</feature>
<dbReference type="OrthoDB" id="9791132at2"/>
<dbReference type="PANTHER" id="PTHR21581:SF6">
    <property type="entry name" value="TRAFFICKING PROTEIN PARTICLE COMPLEX SUBUNIT 12"/>
    <property type="match status" value="1"/>
</dbReference>
<keyword evidence="5" id="KW-0573">Peptidoglycan synthesis</keyword>
<dbReference type="Pfam" id="PF00768">
    <property type="entry name" value="Peptidase_S11"/>
    <property type="match status" value="1"/>
</dbReference>
<comment type="similarity">
    <text evidence="1 9">Belongs to the peptidase S11 family.</text>
</comment>
<evidence type="ECO:0000256" key="9">
    <source>
        <dbReference type="RuleBase" id="RU004016"/>
    </source>
</evidence>
<protein>
    <submittedName>
        <fullName evidence="12">D-Ala-D-Ala carboxypeptidase</fullName>
    </submittedName>
</protein>
<dbReference type="GO" id="GO:0008360">
    <property type="term" value="P:regulation of cell shape"/>
    <property type="evidence" value="ECO:0007669"/>
    <property type="project" value="UniProtKB-KW"/>
</dbReference>
<evidence type="ECO:0000256" key="4">
    <source>
        <dbReference type="ARBA" id="ARBA00022960"/>
    </source>
</evidence>
<keyword evidence="10" id="KW-1133">Transmembrane helix</keyword>
<dbReference type="InterPro" id="IPR012338">
    <property type="entry name" value="Beta-lactam/transpept-like"/>
</dbReference>
<evidence type="ECO:0000259" key="11">
    <source>
        <dbReference type="Pfam" id="PF00768"/>
    </source>
</evidence>
<feature type="active site" description="Proton acceptor" evidence="7">
    <location>
        <position position="87"/>
    </location>
</feature>
<dbReference type="PANTHER" id="PTHR21581">
    <property type="entry name" value="D-ALANYL-D-ALANINE CARBOXYPEPTIDASE"/>
    <property type="match status" value="1"/>
</dbReference>
<proteinExistence type="inferred from homology"/>
<dbReference type="RefSeq" id="WP_049665439.1">
    <property type="nucleotide sequence ID" value="NZ_LFXJ01000005.1"/>
</dbReference>
<evidence type="ECO:0000256" key="7">
    <source>
        <dbReference type="PIRSR" id="PIRSR618044-1"/>
    </source>
</evidence>
<dbReference type="SUPFAM" id="SSF56601">
    <property type="entry name" value="beta-lactamase/transpeptidase-like"/>
    <property type="match status" value="1"/>
</dbReference>
<dbReference type="InterPro" id="IPR001967">
    <property type="entry name" value="Peptidase_S11_N"/>
</dbReference>
<feature type="transmembrane region" description="Helical" evidence="10">
    <location>
        <begin position="6"/>
        <end position="23"/>
    </location>
</feature>
<name>A0A0K9FCT2_9BACI</name>
<organism evidence="12 13">
    <name type="scientific">Lysinibacillus xylanilyticus</name>
    <dbReference type="NCBI Taxonomy" id="582475"/>
    <lineage>
        <taxon>Bacteria</taxon>
        <taxon>Bacillati</taxon>
        <taxon>Bacillota</taxon>
        <taxon>Bacilli</taxon>
        <taxon>Bacillales</taxon>
        <taxon>Bacillaceae</taxon>
        <taxon>Lysinibacillus</taxon>
    </lineage>
</organism>
<dbReference type="GO" id="GO:0009252">
    <property type="term" value="P:peptidoglycan biosynthetic process"/>
    <property type="evidence" value="ECO:0007669"/>
    <property type="project" value="UniProtKB-KW"/>
</dbReference>
<dbReference type="InterPro" id="IPR018044">
    <property type="entry name" value="Peptidase_S11"/>
</dbReference>
<dbReference type="GO" id="GO:0071555">
    <property type="term" value="P:cell wall organization"/>
    <property type="evidence" value="ECO:0007669"/>
    <property type="project" value="UniProtKB-KW"/>
</dbReference>
<sequence>MFKRKGFYSLILMIFIILMYLFVKENPLQQLKPEIVDYPQLEMPEKSEINLDVNLHSSNAILVNLDTNKILLDKGSDEIIYPASLTKIMTVLVAIENIPNLQEKILLPKSIFKNLYEENASVAGFLPNEELTAEDLLYGSMLPSGADASIGLADYIAGSESKFVKLMNEKAKQLGMKNTHFRNATGLHHPDHYTSVKDISILLQYALTNNNFRDIYTAERYSIKSTNLHPEGMTLTSRMFKNLNANENTRGEIIGGKTGYTVQAGLCLASLATINGEEYILVTVGANGDSRTEQFNITDALAVYRQLF</sequence>
<evidence type="ECO:0000256" key="1">
    <source>
        <dbReference type="ARBA" id="ARBA00007164"/>
    </source>
</evidence>
<evidence type="ECO:0000256" key="10">
    <source>
        <dbReference type="SAM" id="Phobius"/>
    </source>
</evidence>
<keyword evidence="6" id="KW-0961">Cell wall biogenesis/degradation</keyword>
<dbReference type="Gene3D" id="3.40.710.10">
    <property type="entry name" value="DD-peptidase/beta-lactamase superfamily"/>
    <property type="match status" value="1"/>
</dbReference>
<feature type="binding site" evidence="8">
    <location>
        <position position="257"/>
    </location>
    <ligand>
        <name>substrate</name>
    </ligand>
</feature>
<keyword evidence="4" id="KW-0133">Cell shape</keyword>
<evidence type="ECO:0000256" key="2">
    <source>
        <dbReference type="ARBA" id="ARBA00022729"/>
    </source>
</evidence>
<keyword evidence="12" id="KW-0121">Carboxypeptidase</keyword>
<feature type="domain" description="Peptidase S11 D-alanyl-D-alanine carboxypeptidase A N-terminal" evidence="11">
    <location>
        <begin position="54"/>
        <end position="287"/>
    </location>
</feature>
<evidence type="ECO:0000256" key="3">
    <source>
        <dbReference type="ARBA" id="ARBA00022801"/>
    </source>
</evidence>